<proteinExistence type="predicted"/>
<evidence type="ECO:0000313" key="4">
    <source>
        <dbReference type="Proteomes" id="UP001153148"/>
    </source>
</evidence>
<dbReference type="PROSITE" id="PS00845">
    <property type="entry name" value="CAP_GLY_1"/>
    <property type="match status" value="1"/>
</dbReference>
<dbReference type="SMART" id="SM01052">
    <property type="entry name" value="CAP_GLY"/>
    <property type="match status" value="1"/>
</dbReference>
<keyword evidence="4" id="KW-1185">Reference proteome</keyword>
<name>A0ABN7PID3_TIMPD</name>
<protein>
    <recommendedName>
        <fullName evidence="2">CAP-Gly domain-containing protein</fullName>
    </recommendedName>
</protein>
<dbReference type="SUPFAM" id="SSF74924">
    <property type="entry name" value="Cap-Gly domain"/>
    <property type="match status" value="1"/>
</dbReference>
<accession>A0ABN7PID3</accession>
<dbReference type="Gene3D" id="2.30.30.190">
    <property type="entry name" value="CAP Gly-rich-like domain"/>
    <property type="match status" value="1"/>
</dbReference>
<dbReference type="InterPro" id="IPR000938">
    <property type="entry name" value="CAP-Gly_domain"/>
</dbReference>
<feature type="domain" description="CAP-Gly" evidence="2">
    <location>
        <begin position="30"/>
        <end position="72"/>
    </location>
</feature>
<dbReference type="PANTHER" id="PTHR18916">
    <property type="entry name" value="DYNACTIN 1-RELATED MICROTUBULE-BINDING"/>
    <property type="match status" value="1"/>
</dbReference>
<feature type="non-terminal residue" evidence="3">
    <location>
        <position position="115"/>
    </location>
</feature>
<evidence type="ECO:0000256" key="1">
    <source>
        <dbReference type="SAM" id="MobiDB-lite"/>
    </source>
</evidence>
<dbReference type="PROSITE" id="PS50245">
    <property type="entry name" value="CAP_GLY_2"/>
    <property type="match status" value="1"/>
</dbReference>
<comment type="caution">
    <text evidence="3">The sequence shown here is derived from an EMBL/GenBank/DDBJ whole genome shotgun (WGS) entry which is preliminary data.</text>
</comment>
<organism evidence="3 4">
    <name type="scientific">Timema podura</name>
    <name type="common">Walking stick</name>
    <dbReference type="NCBI Taxonomy" id="61482"/>
    <lineage>
        <taxon>Eukaryota</taxon>
        <taxon>Metazoa</taxon>
        <taxon>Ecdysozoa</taxon>
        <taxon>Arthropoda</taxon>
        <taxon>Hexapoda</taxon>
        <taxon>Insecta</taxon>
        <taxon>Pterygota</taxon>
        <taxon>Neoptera</taxon>
        <taxon>Polyneoptera</taxon>
        <taxon>Phasmatodea</taxon>
        <taxon>Timematodea</taxon>
        <taxon>Timematoidea</taxon>
        <taxon>Timematidae</taxon>
        <taxon>Timema</taxon>
    </lineage>
</organism>
<sequence length="115" mass="12468">MSENRLMNVKVNQRVEVTGKDVRGVVAYVGSTMFASGKWIGVVLDEPRGKNNGSIQGKTYFQCKENHGMFVRQSQLTLLDESGAPIGEIASPLSGASTATTPDEGRPRPRLSRSD</sequence>
<evidence type="ECO:0000259" key="2">
    <source>
        <dbReference type="PROSITE" id="PS50245"/>
    </source>
</evidence>
<dbReference type="InterPro" id="IPR036859">
    <property type="entry name" value="CAP-Gly_dom_sf"/>
</dbReference>
<feature type="region of interest" description="Disordered" evidence="1">
    <location>
        <begin position="87"/>
        <end position="115"/>
    </location>
</feature>
<reference evidence="3" key="1">
    <citation type="submission" date="2021-03" db="EMBL/GenBank/DDBJ databases">
        <authorList>
            <person name="Tran Van P."/>
        </authorList>
    </citation>
    <scope>NUCLEOTIDE SEQUENCE</scope>
</reference>
<dbReference type="Pfam" id="PF01302">
    <property type="entry name" value="CAP_GLY"/>
    <property type="match status" value="1"/>
</dbReference>
<dbReference type="Proteomes" id="UP001153148">
    <property type="component" value="Unassembled WGS sequence"/>
</dbReference>
<dbReference type="EMBL" id="CAJPIN010041071">
    <property type="protein sequence ID" value="CAG2065232.1"/>
    <property type="molecule type" value="Genomic_DNA"/>
</dbReference>
<feature type="compositionally biased region" description="Basic and acidic residues" evidence="1">
    <location>
        <begin position="103"/>
        <end position="115"/>
    </location>
</feature>
<gene>
    <name evidence="3" type="ORF">TPAB3V08_LOCUS12176</name>
</gene>
<evidence type="ECO:0000313" key="3">
    <source>
        <dbReference type="EMBL" id="CAG2065232.1"/>
    </source>
</evidence>